<gene>
    <name evidence="1" type="ORF">IC231_16090</name>
</gene>
<name>A0ABR8JMH1_9BACT</name>
<reference evidence="1 2" key="1">
    <citation type="submission" date="2020-09" db="EMBL/GenBank/DDBJ databases">
        <authorList>
            <person name="Kim M.K."/>
        </authorList>
    </citation>
    <scope>NUCLEOTIDE SEQUENCE [LARGE SCALE GENOMIC DNA]</scope>
    <source>
        <strain evidence="1 2">BT646</strain>
    </source>
</reference>
<evidence type="ECO:0000313" key="1">
    <source>
        <dbReference type="EMBL" id="MBD2716567.1"/>
    </source>
</evidence>
<evidence type="ECO:0008006" key="3">
    <source>
        <dbReference type="Google" id="ProtNLM"/>
    </source>
</evidence>
<evidence type="ECO:0000313" key="2">
    <source>
        <dbReference type="Proteomes" id="UP000642468"/>
    </source>
</evidence>
<organism evidence="1 2">
    <name type="scientific">Hymenobacter duratus</name>
    <dbReference type="NCBI Taxonomy" id="2771356"/>
    <lineage>
        <taxon>Bacteria</taxon>
        <taxon>Pseudomonadati</taxon>
        <taxon>Bacteroidota</taxon>
        <taxon>Cytophagia</taxon>
        <taxon>Cytophagales</taxon>
        <taxon>Hymenobacteraceae</taxon>
        <taxon>Hymenobacter</taxon>
    </lineage>
</organism>
<keyword evidence="2" id="KW-1185">Reference proteome</keyword>
<sequence>MAKANTTRKKARHSNAFFSFIKENRLFSLMIFAALAFVLKNTLRNHLLSINAVETTATVTDHTNPIGNNNVARQFTHSYLFKIHGKAYHGNTQSTEYKPGDIVKVKYLPAYPDFNEIVESR</sequence>
<dbReference type="EMBL" id="JACWZZ010000004">
    <property type="protein sequence ID" value="MBD2716567.1"/>
    <property type="molecule type" value="Genomic_DNA"/>
</dbReference>
<proteinExistence type="predicted"/>
<protein>
    <recommendedName>
        <fullName evidence="3">DUF3592 domain-containing protein</fullName>
    </recommendedName>
</protein>
<comment type="caution">
    <text evidence="1">The sequence shown here is derived from an EMBL/GenBank/DDBJ whole genome shotgun (WGS) entry which is preliminary data.</text>
</comment>
<accession>A0ABR8JMH1</accession>
<dbReference type="RefSeq" id="WP_190785525.1">
    <property type="nucleotide sequence ID" value="NZ_JACWZZ010000004.1"/>
</dbReference>
<dbReference type="Proteomes" id="UP000642468">
    <property type="component" value="Unassembled WGS sequence"/>
</dbReference>